<sequence length="285" mass="31792">MSTFDFSTLPPPEVIKTFYYETILAERMTDLRQRLLAAGIEYDVGHLETDILKVVHLADSMREVILRSAINDAAMANLLAFALGGDLEHLAFFYDVERLEGETDDALRDRTVLAIKARSPGGSEWWYAAAAKRADVRIRSVKPYREKFWPIIHIAVLSNENGGIPDQKMLDAVTTEVMSDRVRLLNDTLIIEPAVATGTDIEADIWLLPDAAFGLMDVLPEILRQAWKSEAAIGFDLEPSWIEARLHVSGVKRVQVRSPLEPVIASEGVALTPGSIKLNFMGRDF</sequence>
<dbReference type="InterPro" id="IPR014507">
    <property type="entry name" value="Baseplate_assembly_J_pred"/>
</dbReference>
<dbReference type="Proteomes" id="UP000441102">
    <property type="component" value="Unassembled WGS sequence"/>
</dbReference>
<dbReference type="RefSeq" id="WP_151576442.1">
    <property type="nucleotide sequence ID" value="NZ_WBWX01000002.1"/>
</dbReference>
<comment type="caution">
    <text evidence="1">The sequence shown here is derived from an EMBL/GenBank/DDBJ whole genome shotgun (WGS) entry which is preliminary data.</text>
</comment>
<name>A0A6I0DVC4_BRUAN</name>
<dbReference type="EMBL" id="WBWX01000002">
    <property type="protein sequence ID" value="KAB2801634.1"/>
    <property type="molecule type" value="Genomic_DNA"/>
</dbReference>
<proteinExistence type="predicted"/>
<dbReference type="AlphaFoldDB" id="A0A6I0DVC4"/>
<protein>
    <submittedName>
        <fullName evidence="1">Baseplate J protein</fullName>
    </submittedName>
</protein>
<accession>A0A6I0DVC4</accession>
<evidence type="ECO:0000313" key="1">
    <source>
        <dbReference type="EMBL" id="KAB2801634.1"/>
    </source>
</evidence>
<evidence type="ECO:0000313" key="2">
    <source>
        <dbReference type="Proteomes" id="UP000441102"/>
    </source>
</evidence>
<reference evidence="1 2" key="1">
    <citation type="submission" date="2019-09" db="EMBL/GenBank/DDBJ databases">
        <title>Taxonomic organization of the family Brucellaceae based on a phylogenomic approach.</title>
        <authorList>
            <person name="Leclercq S."/>
            <person name="Cloeckaert A."/>
            <person name="Zygmunt M.S."/>
        </authorList>
    </citation>
    <scope>NUCLEOTIDE SEQUENCE [LARGE SCALE GENOMIC DNA]</scope>
    <source>
        <strain evidence="1 2">CCUG 34461</strain>
    </source>
</reference>
<organism evidence="1 2">
    <name type="scientific">Brucella anthropi</name>
    <name type="common">Ochrobactrum anthropi</name>
    <dbReference type="NCBI Taxonomy" id="529"/>
    <lineage>
        <taxon>Bacteria</taxon>
        <taxon>Pseudomonadati</taxon>
        <taxon>Pseudomonadota</taxon>
        <taxon>Alphaproteobacteria</taxon>
        <taxon>Hyphomicrobiales</taxon>
        <taxon>Brucellaceae</taxon>
        <taxon>Brucella/Ochrobactrum group</taxon>
        <taxon>Brucella</taxon>
    </lineage>
</organism>
<dbReference type="PIRSF" id="PIRSF020481">
    <property type="entry name" value="BAP"/>
    <property type="match status" value="1"/>
</dbReference>
<gene>
    <name evidence="1" type="ORF">F9L06_08120</name>
</gene>